<accession>A0ABM5SR63</accession>
<proteinExistence type="predicted"/>
<gene>
    <name evidence="1" type="ORF">CH54_3918</name>
</gene>
<reference evidence="1 2" key="1">
    <citation type="journal article" date="2015" name="Genome Announc.">
        <title>Thirty-Two Complete Genome Assemblies of Nine Yersinia Species, Including Y. pestis, Y. pseudotuberculosis, and Y. enterocolitica.</title>
        <authorList>
            <person name="Johnson S.L."/>
            <person name="Daligault H.E."/>
            <person name="Davenport K.W."/>
            <person name="Jaissle J."/>
            <person name="Frey K.G."/>
            <person name="Ladner J.T."/>
            <person name="Broomall S.M."/>
            <person name="Bishop-Lilly K.A."/>
            <person name="Bruce D.C."/>
            <person name="Coyne S.R."/>
            <person name="Gibbons H.S."/>
            <person name="Lo C.C."/>
            <person name="Munk A.C."/>
            <person name="Rosenzweig C.N."/>
            <person name="Koroleva G.I."/>
            <person name="Palacios G.F."/>
            <person name="Redden C.L."/>
            <person name="Xu Y."/>
            <person name="Minogue T.D."/>
            <person name="Chain P.S."/>
        </authorList>
    </citation>
    <scope>NUCLEOTIDE SEQUENCE [LARGE SCALE GENOMIC DNA]</scope>
    <source>
        <strain evidence="1 2">Y231</strain>
    </source>
</reference>
<protein>
    <submittedName>
        <fullName evidence="1">Uncharacterized protein</fullName>
    </submittedName>
</protein>
<name>A0ABM5SR63_9GAMM</name>
<dbReference type="Proteomes" id="UP000031883">
    <property type="component" value="Chromosome"/>
</dbReference>
<keyword evidence="2" id="KW-1185">Reference proteome</keyword>
<sequence>MPVSQHCDSIFALVVSGLNDVLNSAGYTQPRGRIIQVKPLNLYKLESRLLPAQPPSGHAKQ</sequence>
<evidence type="ECO:0000313" key="2">
    <source>
        <dbReference type="Proteomes" id="UP000031883"/>
    </source>
</evidence>
<dbReference type="EMBL" id="CP009997">
    <property type="protein sequence ID" value="AJJ37061.1"/>
    <property type="molecule type" value="Genomic_DNA"/>
</dbReference>
<organism evidence="1 2">
    <name type="scientific">Yersinia rochesterensis</name>
    <dbReference type="NCBI Taxonomy" id="1604335"/>
    <lineage>
        <taxon>Bacteria</taxon>
        <taxon>Pseudomonadati</taxon>
        <taxon>Pseudomonadota</taxon>
        <taxon>Gammaproteobacteria</taxon>
        <taxon>Enterobacterales</taxon>
        <taxon>Yersiniaceae</taxon>
        <taxon>Yersinia</taxon>
    </lineage>
</organism>
<evidence type="ECO:0000313" key="1">
    <source>
        <dbReference type="EMBL" id="AJJ37061.1"/>
    </source>
</evidence>